<dbReference type="AlphaFoldDB" id="A0A2J7PCR0"/>
<accession>A0A2J7PCR0</accession>
<sequence>MKHISICRGLLTNKISAIGQPQTPKKFMRDHFTVPKSQYGARYLRLELLARTSLKVSGKGL</sequence>
<protein>
    <submittedName>
        <fullName evidence="1">Uncharacterized protein</fullName>
    </submittedName>
</protein>
<dbReference type="EMBL" id="NEVH01027057">
    <property type="protein sequence ID" value="PNF14114.1"/>
    <property type="molecule type" value="Genomic_DNA"/>
</dbReference>
<name>A0A2J7PCR0_9NEOP</name>
<evidence type="ECO:0000313" key="1">
    <source>
        <dbReference type="EMBL" id="PNF14114.1"/>
    </source>
</evidence>
<keyword evidence="2" id="KW-1185">Reference proteome</keyword>
<evidence type="ECO:0000313" key="2">
    <source>
        <dbReference type="Proteomes" id="UP000235965"/>
    </source>
</evidence>
<proteinExistence type="predicted"/>
<dbReference type="Proteomes" id="UP000235965">
    <property type="component" value="Unassembled WGS sequence"/>
</dbReference>
<dbReference type="InParanoid" id="A0A2J7PCR0"/>
<comment type="caution">
    <text evidence="1">The sequence shown here is derived from an EMBL/GenBank/DDBJ whole genome shotgun (WGS) entry which is preliminary data.</text>
</comment>
<reference evidence="1 2" key="1">
    <citation type="submission" date="2017-12" db="EMBL/GenBank/DDBJ databases">
        <title>Hemimetabolous genomes reveal molecular basis of termite eusociality.</title>
        <authorList>
            <person name="Harrison M.C."/>
            <person name="Jongepier E."/>
            <person name="Robertson H.M."/>
            <person name="Arning N."/>
            <person name="Bitard-Feildel T."/>
            <person name="Chao H."/>
            <person name="Childers C.P."/>
            <person name="Dinh H."/>
            <person name="Doddapaneni H."/>
            <person name="Dugan S."/>
            <person name="Gowin J."/>
            <person name="Greiner C."/>
            <person name="Han Y."/>
            <person name="Hu H."/>
            <person name="Hughes D.S.T."/>
            <person name="Huylmans A.-K."/>
            <person name="Kemena C."/>
            <person name="Kremer L.P.M."/>
            <person name="Lee S.L."/>
            <person name="Lopez-Ezquerra A."/>
            <person name="Mallet L."/>
            <person name="Monroy-Kuhn J.M."/>
            <person name="Moser A."/>
            <person name="Murali S.C."/>
            <person name="Muzny D.M."/>
            <person name="Otani S."/>
            <person name="Piulachs M.-D."/>
            <person name="Poelchau M."/>
            <person name="Qu J."/>
            <person name="Schaub F."/>
            <person name="Wada-Katsumata A."/>
            <person name="Worley K.C."/>
            <person name="Xie Q."/>
            <person name="Ylla G."/>
            <person name="Poulsen M."/>
            <person name="Gibbs R.A."/>
            <person name="Schal C."/>
            <person name="Richards S."/>
            <person name="Belles X."/>
            <person name="Korb J."/>
            <person name="Bornberg-Bauer E."/>
        </authorList>
    </citation>
    <scope>NUCLEOTIDE SEQUENCE [LARGE SCALE GENOMIC DNA]</scope>
    <source>
        <tissue evidence="1">Whole body</tissue>
    </source>
</reference>
<gene>
    <name evidence="1" type="ORF">B7P43_G01058</name>
</gene>
<organism evidence="1 2">
    <name type="scientific">Cryptotermes secundus</name>
    <dbReference type="NCBI Taxonomy" id="105785"/>
    <lineage>
        <taxon>Eukaryota</taxon>
        <taxon>Metazoa</taxon>
        <taxon>Ecdysozoa</taxon>
        <taxon>Arthropoda</taxon>
        <taxon>Hexapoda</taxon>
        <taxon>Insecta</taxon>
        <taxon>Pterygota</taxon>
        <taxon>Neoptera</taxon>
        <taxon>Polyneoptera</taxon>
        <taxon>Dictyoptera</taxon>
        <taxon>Blattodea</taxon>
        <taxon>Blattoidea</taxon>
        <taxon>Termitoidae</taxon>
        <taxon>Kalotermitidae</taxon>
        <taxon>Cryptotermitinae</taxon>
        <taxon>Cryptotermes</taxon>
    </lineage>
</organism>